<dbReference type="EMBL" id="FOEG01000003">
    <property type="protein sequence ID" value="SEO79946.1"/>
    <property type="molecule type" value="Genomic_DNA"/>
</dbReference>
<name>A0A1H8SN57_9GAMM</name>
<evidence type="ECO:0000313" key="6">
    <source>
        <dbReference type="EMBL" id="SEO79946.1"/>
    </source>
</evidence>
<keyword evidence="4 5" id="KW-0472">Membrane</keyword>
<feature type="transmembrane region" description="Helical" evidence="5">
    <location>
        <begin position="165"/>
        <end position="185"/>
    </location>
</feature>
<keyword evidence="2 5" id="KW-0812">Transmembrane</keyword>
<feature type="transmembrane region" description="Helical" evidence="5">
    <location>
        <begin position="6"/>
        <end position="27"/>
    </location>
</feature>
<dbReference type="InterPro" id="IPR002657">
    <property type="entry name" value="BilAc:Na_symport/Acr3"/>
</dbReference>
<evidence type="ECO:0000256" key="4">
    <source>
        <dbReference type="ARBA" id="ARBA00023136"/>
    </source>
</evidence>
<evidence type="ECO:0000313" key="7">
    <source>
        <dbReference type="Proteomes" id="UP000199657"/>
    </source>
</evidence>
<dbReference type="GO" id="GO:0016020">
    <property type="term" value="C:membrane"/>
    <property type="evidence" value="ECO:0007669"/>
    <property type="project" value="UniProtKB-SubCell"/>
</dbReference>
<comment type="subcellular location">
    <subcellularLocation>
        <location evidence="1">Membrane</location>
        <topology evidence="1">Multi-pass membrane protein</topology>
    </subcellularLocation>
</comment>
<evidence type="ECO:0000256" key="3">
    <source>
        <dbReference type="ARBA" id="ARBA00022989"/>
    </source>
</evidence>
<proteinExistence type="predicted"/>
<evidence type="ECO:0000256" key="5">
    <source>
        <dbReference type="SAM" id="Phobius"/>
    </source>
</evidence>
<dbReference type="STRING" id="406100.SAMN04488052_10379"/>
<organism evidence="6 7">
    <name type="scientific">Aquisalimonas asiatica</name>
    <dbReference type="NCBI Taxonomy" id="406100"/>
    <lineage>
        <taxon>Bacteria</taxon>
        <taxon>Pseudomonadati</taxon>
        <taxon>Pseudomonadota</taxon>
        <taxon>Gammaproteobacteria</taxon>
        <taxon>Chromatiales</taxon>
        <taxon>Ectothiorhodospiraceae</taxon>
        <taxon>Aquisalimonas</taxon>
    </lineage>
</organism>
<reference evidence="6" key="1">
    <citation type="submission" date="2016-10" db="EMBL/GenBank/DDBJ databases">
        <authorList>
            <person name="de Groot N.N."/>
        </authorList>
    </citation>
    <scope>NUCLEOTIDE SEQUENCE [LARGE SCALE GENOMIC DNA]</scope>
    <source>
        <strain evidence="6">CGMCC 1.6291</strain>
    </source>
</reference>
<sequence length="300" mass="32809">MLSPVEEALLAIMMIVIMLGMGASLTFKDFRIAMRHPQAVLVGFASQYMFMPFIAFTLARVLQLTPEQTVGLVLMGCMPGGTTSNIFAYFSKSLLSLSILMTVCSTLAAVVMVPILMEFYTAGIDEAFRIPPGEIIGLLFVLLIPTLLGMWSRKKNANFGAVTELVGGLIGVIVIVFLMATWAPRNYQLLFETGAEVYAAVILLGVIGFAFGYVFARLTRLEPQKARTVSLETGIQNGPLGALIVILVFSGETQQLILIMPVLYSLFIIITSTMATLFYRRLTTKEELARDQAKVEPAKA</sequence>
<feature type="transmembrane region" description="Helical" evidence="5">
    <location>
        <begin position="228"/>
        <end position="250"/>
    </location>
</feature>
<feature type="transmembrane region" description="Helical" evidence="5">
    <location>
        <begin position="70"/>
        <end position="90"/>
    </location>
</feature>
<dbReference type="OrthoDB" id="9806785at2"/>
<dbReference type="RefSeq" id="WP_091642167.1">
    <property type="nucleotide sequence ID" value="NZ_FOEG01000003.1"/>
</dbReference>
<evidence type="ECO:0000256" key="2">
    <source>
        <dbReference type="ARBA" id="ARBA00022692"/>
    </source>
</evidence>
<protein>
    <submittedName>
        <fullName evidence="6">Bile acid:Na+ symporter, BASS family</fullName>
    </submittedName>
</protein>
<dbReference type="Proteomes" id="UP000199657">
    <property type="component" value="Unassembled WGS sequence"/>
</dbReference>
<evidence type="ECO:0000256" key="1">
    <source>
        <dbReference type="ARBA" id="ARBA00004141"/>
    </source>
</evidence>
<keyword evidence="3 5" id="KW-1133">Transmembrane helix</keyword>
<dbReference type="InterPro" id="IPR004710">
    <property type="entry name" value="Bilac:Na_transpt"/>
</dbReference>
<dbReference type="InterPro" id="IPR038770">
    <property type="entry name" value="Na+/solute_symporter_sf"/>
</dbReference>
<dbReference type="Gene3D" id="1.20.1530.20">
    <property type="match status" value="1"/>
</dbReference>
<dbReference type="Pfam" id="PF01758">
    <property type="entry name" value="SBF"/>
    <property type="match status" value="1"/>
</dbReference>
<dbReference type="PANTHER" id="PTHR10361">
    <property type="entry name" value="SODIUM-BILE ACID COTRANSPORTER"/>
    <property type="match status" value="1"/>
</dbReference>
<gene>
    <name evidence="6" type="ORF">SAMN04488052_10379</name>
</gene>
<feature type="transmembrane region" description="Helical" evidence="5">
    <location>
        <begin position="135"/>
        <end position="153"/>
    </location>
</feature>
<dbReference type="PANTHER" id="PTHR10361:SF28">
    <property type="entry name" value="P3 PROTEIN-RELATED"/>
    <property type="match status" value="1"/>
</dbReference>
<feature type="transmembrane region" description="Helical" evidence="5">
    <location>
        <begin position="197"/>
        <end position="216"/>
    </location>
</feature>
<accession>A0A1H8SN57</accession>
<dbReference type="AlphaFoldDB" id="A0A1H8SN57"/>
<keyword evidence="7" id="KW-1185">Reference proteome</keyword>
<feature type="transmembrane region" description="Helical" evidence="5">
    <location>
        <begin position="39"/>
        <end position="58"/>
    </location>
</feature>
<feature type="transmembrane region" description="Helical" evidence="5">
    <location>
        <begin position="256"/>
        <end position="279"/>
    </location>
</feature>
<feature type="transmembrane region" description="Helical" evidence="5">
    <location>
        <begin position="97"/>
        <end position="115"/>
    </location>
</feature>